<feature type="non-terminal residue" evidence="1">
    <location>
        <position position="1"/>
    </location>
</feature>
<reference evidence="1 2" key="1">
    <citation type="submission" date="2020-10" db="EMBL/GenBank/DDBJ databases">
        <title>The Coptis chinensis genome and diversification of protoberbering-type alkaloids.</title>
        <authorList>
            <person name="Wang B."/>
            <person name="Shu S."/>
            <person name="Song C."/>
            <person name="Liu Y."/>
        </authorList>
    </citation>
    <scope>NUCLEOTIDE SEQUENCE [LARGE SCALE GENOMIC DNA]</scope>
    <source>
        <strain evidence="1">HL-2020</strain>
        <tissue evidence="1">Leaf</tissue>
    </source>
</reference>
<comment type="caution">
    <text evidence="1">The sequence shown here is derived from an EMBL/GenBank/DDBJ whole genome shotgun (WGS) entry which is preliminary data.</text>
</comment>
<organism evidence="1 2">
    <name type="scientific">Coptis chinensis</name>
    <dbReference type="NCBI Taxonomy" id="261450"/>
    <lineage>
        <taxon>Eukaryota</taxon>
        <taxon>Viridiplantae</taxon>
        <taxon>Streptophyta</taxon>
        <taxon>Embryophyta</taxon>
        <taxon>Tracheophyta</taxon>
        <taxon>Spermatophyta</taxon>
        <taxon>Magnoliopsida</taxon>
        <taxon>Ranunculales</taxon>
        <taxon>Ranunculaceae</taxon>
        <taxon>Coptidoideae</taxon>
        <taxon>Coptis</taxon>
    </lineage>
</organism>
<proteinExistence type="predicted"/>
<name>A0A835IDN4_9MAGN</name>
<dbReference type="EMBL" id="JADFTS010000003">
    <property type="protein sequence ID" value="KAF9613858.1"/>
    <property type="molecule type" value="Genomic_DNA"/>
</dbReference>
<sequence length="174" mass="19322">MALGLLYSPLSAFPTSKLSKKRISLNSQYKTCRSLLQNSRSQFLAPASLNLTVRISKEIEHIIVGLCFYCFYGGLCSEVLVLDCDGYANLICSPTKPEVAALSPKLQFLLWVWLKKPPCLMTYEMGVNSNGYSILYILSYGIVRNALLGGGSHCKSYSMFSLLSREQKDANVVQ</sequence>
<dbReference type="AlphaFoldDB" id="A0A835IDN4"/>
<keyword evidence="2" id="KW-1185">Reference proteome</keyword>
<evidence type="ECO:0000313" key="2">
    <source>
        <dbReference type="Proteomes" id="UP000631114"/>
    </source>
</evidence>
<gene>
    <name evidence="1" type="ORF">IFM89_012406</name>
</gene>
<protein>
    <submittedName>
        <fullName evidence="1">Uncharacterized protein</fullName>
    </submittedName>
</protein>
<accession>A0A835IDN4</accession>
<evidence type="ECO:0000313" key="1">
    <source>
        <dbReference type="EMBL" id="KAF9613858.1"/>
    </source>
</evidence>
<dbReference type="Proteomes" id="UP000631114">
    <property type="component" value="Unassembled WGS sequence"/>
</dbReference>